<name>A0A6A1VNH8_9ROSI</name>
<comment type="caution">
    <text evidence="4">The sequence shown here is derived from an EMBL/GenBank/DDBJ whole genome shotgun (WGS) entry which is preliminary data.</text>
</comment>
<evidence type="ECO:0000256" key="2">
    <source>
        <dbReference type="ARBA" id="ARBA00022723"/>
    </source>
</evidence>
<evidence type="ECO:0000313" key="4">
    <source>
        <dbReference type="EMBL" id="KAB1214442.1"/>
    </source>
</evidence>
<keyword evidence="3" id="KW-0408">Iron</keyword>
<accession>A0A6A1VNH8</accession>
<sequence length="363" mass="41785">MPRYSYTCSRYCHWFYRWGNPNCNGKLPPGTMGLPIVGETLQFVVPDAICDISPFIRKKMARYGPIFRTSLFGEKTIVCTDPDINHYIIQQEGRSVLLWYTEALNKVFGQQGILAQHGAIHKHLKNQILRLVGPENLKANILTELDALIRGHLQSWARLATVDLKKATEDMLFDYAARKLISYDESKTPMKFQENFNAFMYGLFSFPLDIPGTKYNKCVQGRKNSMKIIKGIIKERKSSKMSHCDFLNHLLEEIEREDSFLNEAHVVDMVILILFAVQETTSTSSTLVLKFISKHPDVLAELTKEHEAILKIRRDNKESDMITWEEYKSMTFTHMVITELVRLANFGPALCRKVIRDVEVNGK</sequence>
<keyword evidence="5" id="KW-1185">Reference proteome</keyword>
<dbReference type="PANTHER" id="PTHR24286:SF185">
    <property type="entry name" value="CYTOCHROME P450 87A3-LIKE"/>
    <property type="match status" value="1"/>
</dbReference>
<reference evidence="4 5" key="1">
    <citation type="journal article" date="2019" name="Plant Biotechnol. J.">
        <title>The red bayberry genome and genetic basis of sex determination.</title>
        <authorList>
            <person name="Jia H.M."/>
            <person name="Jia H.J."/>
            <person name="Cai Q.L."/>
            <person name="Wang Y."/>
            <person name="Zhao H.B."/>
            <person name="Yang W.F."/>
            <person name="Wang G.Y."/>
            <person name="Li Y.H."/>
            <person name="Zhan D.L."/>
            <person name="Shen Y.T."/>
            <person name="Niu Q.F."/>
            <person name="Chang L."/>
            <person name="Qiu J."/>
            <person name="Zhao L."/>
            <person name="Xie H.B."/>
            <person name="Fu W.Y."/>
            <person name="Jin J."/>
            <person name="Li X.W."/>
            <person name="Jiao Y."/>
            <person name="Zhou C.C."/>
            <person name="Tu T."/>
            <person name="Chai C.Y."/>
            <person name="Gao J.L."/>
            <person name="Fan L.J."/>
            <person name="van de Weg E."/>
            <person name="Wang J.Y."/>
            <person name="Gao Z.S."/>
        </authorList>
    </citation>
    <scope>NUCLEOTIDE SEQUENCE [LARGE SCALE GENOMIC DNA]</scope>
    <source>
        <tissue evidence="4">Leaves</tissue>
    </source>
</reference>
<dbReference type="GO" id="GO:0016132">
    <property type="term" value="P:brassinosteroid biosynthetic process"/>
    <property type="evidence" value="ECO:0007669"/>
    <property type="project" value="TreeGrafter"/>
</dbReference>
<dbReference type="GO" id="GO:0004497">
    <property type="term" value="F:monooxygenase activity"/>
    <property type="evidence" value="ECO:0007669"/>
    <property type="project" value="InterPro"/>
</dbReference>
<dbReference type="GO" id="GO:0005506">
    <property type="term" value="F:iron ion binding"/>
    <property type="evidence" value="ECO:0007669"/>
    <property type="project" value="InterPro"/>
</dbReference>
<gene>
    <name evidence="4" type="ORF">CJ030_MR5G003252</name>
</gene>
<dbReference type="GO" id="GO:0016705">
    <property type="term" value="F:oxidoreductase activity, acting on paired donors, with incorporation or reduction of molecular oxygen"/>
    <property type="evidence" value="ECO:0007669"/>
    <property type="project" value="InterPro"/>
</dbReference>
<dbReference type="GO" id="GO:0010268">
    <property type="term" value="P:brassinosteroid homeostasis"/>
    <property type="evidence" value="ECO:0007669"/>
    <property type="project" value="TreeGrafter"/>
</dbReference>
<dbReference type="EMBL" id="RXIC02000023">
    <property type="protein sequence ID" value="KAB1214442.1"/>
    <property type="molecule type" value="Genomic_DNA"/>
</dbReference>
<dbReference type="Proteomes" id="UP000516437">
    <property type="component" value="Chromosome 5"/>
</dbReference>
<organism evidence="4 5">
    <name type="scientific">Morella rubra</name>
    <name type="common">Chinese bayberry</name>
    <dbReference type="NCBI Taxonomy" id="262757"/>
    <lineage>
        <taxon>Eukaryota</taxon>
        <taxon>Viridiplantae</taxon>
        <taxon>Streptophyta</taxon>
        <taxon>Embryophyta</taxon>
        <taxon>Tracheophyta</taxon>
        <taxon>Spermatophyta</taxon>
        <taxon>Magnoliopsida</taxon>
        <taxon>eudicotyledons</taxon>
        <taxon>Gunneridae</taxon>
        <taxon>Pentapetalae</taxon>
        <taxon>rosids</taxon>
        <taxon>fabids</taxon>
        <taxon>Fagales</taxon>
        <taxon>Myricaceae</taxon>
        <taxon>Morella</taxon>
    </lineage>
</organism>
<dbReference type="InterPro" id="IPR001128">
    <property type="entry name" value="Cyt_P450"/>
</dbReference>
<dbReference type="PANTHER" id="PTHR24286">
    <property type="entry name" value="CYTOCHROME P450 26"/>
    <property type="match status" value="1"/>
</dbReference>
<proteinExistence type="inferred from homology"/>
<comment type="similarity">
    <text evidence="1">Belongs to the cytochrome P450 family.</text>
</comment>
<evidence type="ECO:0000256" key="3">
    <source>
        <dbReference type="ARBA" id="ARBA00023004"/>
    </source>
</evidence>
<evidence type="ECO:0000256" key="1">
    <source>
        <dbReference type="ARBA" id="ARBA00010617"/>
    </source>
</evidence>
<dbReference type="Pfam" id="PF00067">
    <property type="entry name" value="p450"/>
    <property type="match status" value="1"/>
</dbReference>
<dbReference type="GO" id="GO:0020037">
    <property type="term" value="F:heme binding"/>
    <property type="evidence" value="ECO:0007669"/>
    <property type="project" value="InterPro"/>
</dbReference>
<dbReference type="AlphaFoldDB" id="A0A6A1VNH8"/>
<dbReference type="SUPFAM" id="SSF48264">
    <property type="entry name" value="Cytochrome P450"/>
    <property type="match status" value="1"/>
</dbReference>
<evidence type="ECO:0000313" key="5">
    <source>
        <dbReference type="Proteomes" id="UP000516437"/>
    </source>
</evidence>
<keyword evidence="2" id="KW-0479">Metal-binding</keyword>
<dbReference type="GO" id="GO:0016125">
    <property type="term" value="P:sterol metabolic process"/>
    <property type="evidence" value="ECO:0007669"/>
    <property type="project" value="TreeGrafter"/>
</dbReference>
<dbReference type="InterPro" id="IPR036396">
    <property type="entry name" value="Cyt_P450_sf"/>
</dbReference>
<dbReference type="Gene3D" id="1.10.630.10">
    <property type="entry name" value="Cytochrome P450"/>
    <property type="match status" value="1"/>
</dbReference>
<dbReference type="OrthoDB" id="1372046at2759"/>
<protein>
    <submittedName>
        <fullName evidence="4">Cytochrome P450 87A3</fullName>
    </submittedName>
</protein>